<feature type="chain" id="PRO_5043408191" evidence="1">
    <location>
        <begin position="28"/>
        <end position="112"/>
    </location>
</feature>
<sequence>MFSQSNKTVIVCLVLMVVYTVISFTHTKPLPRYCNVCTDIQTKQTQQEEEIIRNQHHLEQSIRDIRVLIKTISQDNATESSDIAHMFEDYIETLTYQSINNIGSRSLIDASM</sequence>
<dbReference type="EMBL" id="JAOPGA020000529">
    <property type="protein sequence ID" value="KAL0479305.1"/>
    <property type="molecule type" value="Genomic_DNA"/>
</dbReference>
<evidence type="ECO:0000313" key="3">
    <source>
        <dbReference type="Proteomes" id="UP001431209"/>
    </source>
</evidence>
<protein>
    <submittedName>
        <fullName evidence="2">Uncharacterized protein</fullName>
    </submittedName>
</protein>
<keyword evidence="1" id="KW-0732">Signal</keyword>
<proteinExistence type="predicted"/>
<evidence type="ECO:0000256" key="1">
    <source>
        <dbReference type="SAM" id="SignalP"/>
    </source>
</evidence>
<dbReference type="AlphaFoldDB" id="A0AAW2YQ88"/>
<dbReference type="Proteomes" id="UP001431209">
    <property type="component" value="Unassembled WGS sequence"/>
</dbReference>
<keyword evidence="3" id="KW-1185">Reference proteome</keyword>
<organism evidence="2 3">
    <name type="scientific">Acrasis kona</name>
    <dbReference type="NCBI Taxonomy" id="1008807"/>
    <lineage>
        <taxon>Eukaryota</taxon>
        <taxon>Discoba</taxon>
        <taxon>Heterolobosea</taxon>
        <taxon>Tetramitia</taxon>
        <taxon>Eutetramitia</taxon>
        <taxon>Acrasidae</taxon>
        <taxon>Acrasis</taxon>
    </lineage>
</organism>
<accession>A0AAW2YQ88</accession>
<comment type="caution">
    <text evidence="2">The sequence shown here is derived from an EMBL/GenBank/DDBJ whole genome shotgun (WGS) entry which is preliminary data.</text>
</comment>
<name>A0AAW2YQ88_9EUKA</name>
<evidence type="ECO:0000313" key="2">
    <source>
        <dbReference type="EMBL" id="KAL0479305.1"/>
    </source>
</evidence>
<gene>
    <name evidence="2" type="ORF">AKO1_008095</name>
</gene>
<reference evidence="2 3" key="1">
    <citation type="submission" date="2024-03" db="EMBL/GenBank/DDBJ databases">
        <title>The Acrasis kona genome and developmental transcriptomes reveal deep origins of eukaryotic multicellular pathways.</title>
        <authorList>
            <person name="Sheikh S."/>
            <person name="Fu C.-J."/>
            <person name="Brown M.W."/>
            <person name="Baldauf S.L."/>
        </authorList>
    </citation>
    <scope>NUCLEOTIDE SEQUENCE [LARGE SCALE GENOMIC DNA]</scope>
    <source>
        <strain evidence="2 3">ATCC MYA-3509</strain>
    </source>
</reference>
<feature type="signal peptide" evidence="1">
    <location>
        <begin position="1"/>
        <end position="27"/>
    </location>
</feature>